<evidence type="ECO:0000313" key="1">
    <source>
        <dbReference type="EMBL" id="OTW30520.1"/>
    </source>
</evidence>
<protein>
    <recommendedName>
        <fullName evidence="3">Phage protein</fullName>
    </recommendedName>
</protein>
<dbReference type="EMBL" id="NEFX01000018">
    <property type="protein sequence ID" value="OTW30520.1"/>
    <property type="molecule type" value="Genomic_DNA"/>
</dbReference>
<accession>A0ABX3Z0V6</accession>
<reference evidence="1 2" key="1">
    <citation type="submission" date="2017-04" db="EMBL/GenBank/DDBJ databases">
        <title>Staphylococcus agnetis, a potential pathogen in the broiler production.</title>
        <authorList>
            <person name="Poulsen L."/>
        </authorList>
    </citation>
    <scope>NUCLEOTIDE SEQUENCE [LARGE SCALE GENOMIC DNA]</scope>
    <source>
        <strain evidence="1 2">723_310714_2_2_spleen</strain>
    </source>
</reference>
<dbReference type="Proteomes" id="UP000195208">
    <property type="component" value="Unassembled WGS sequence"/>
</dbReference>
<sequence>MKIYIIDYWNYFNYLNTERYYFESIESAEEFLKRQGFKYDEDEKCHRNYNGIWSQYANIHLIKKYEEN</sequence>
<keyword evidence="2" id="KW-1185">Reference proteome</keyword>
<name>A0ABX3Z0V6_9STAP</name>
<proteinExistence type="predicted"/>
<organism evidence="1 2">
    <name type="scientific">Staphylococcus agnetis</name>
    <dbReference type="NCBI Taxonomy" id="985762"/>
    <lineage>
        <taxon>Bacteria</taxon>
        <taxon>Bacillati</taxon>
        <taxon>Bacillota</taxon>
        <taxon>Bacilli</taxon>
        <taxon>Bacillales</taxon>
        <taxon>Staphylococcaceae</taxon>
        <taxon>Staphylococcus</taxon>
    </lineage>
</organism>
<evidence type="ECO:0008006" key="3">
    <source>
        <dbReference type="Google" id="ProtNLM"/>
    </source>
</evidence>
<dbReference type="RefSeq" id="WP_085622021.1">
    <property type="nucleotide sequence ID" value="NZ_JAPTFZ010000006.1"/>
</dbReference>
<gene>
    <name evidence="1" type="ORF">B9M88_09635</name>
</gene>
<evidence type="ECO:0000313" key="2">
    <source>
        <dbReference type="Proteomes" id="UP000195208"/>
    </source>
</evidence>
<comment type="caution">
    <text evidence="1">The sequence shown here is derived from an EMBL/GenBank/DDBJ whole genome shotgun (WGS) entry which is preliminary data.</text>
</comment>